<feature type="chain" id="PRO_5002847460" description="Extracellular membrane protein CFEM domain-containing protein" evidence="1">
    <location>
        <begin position="19"/>
        <end position="296"/>
    </location>
</feature>
<dbReference type="VEuPathDB" id="FungiDB:SJAG_03178"/>
<dbReference type="JaponicusDB" id="SJAG_03178"/>
<protein>
    <recommendedName>
        <fullName evidence="4">Extracellular membrane protein CFEM domain-containing protein</fullName>
    </recommendedName>
</protein>
<organism evidence="2 3">
    <name type="scientific">Schizosaccharomyces japonicus (strain yFS275 / FY16936)</name>
    <name type="common">Fission yeast</name>
    <dbReference type="NCBI Taxonomy" id="402676"/>
    <lineage>
        <taxon>Eukaryota</taxon>
        <taxon>Fungi</taxon>
        <taxon>Dikarya</taxon>
        <taxon>Ascomycota</taxon>
        <taxon>Taphrinomycotina</taxon>
        <taxon>Schizosaccharomycetes</taxon>
        <taxon>Schizosaccharomycetales</taxon>
        <taxon>Schizosaccharomycetaceae</taxon>
        <taxon>Schizosaccharomyces</taxon>
    </lineage>
</organism>
<dbReference type="RefSeq" id="XP_002174342.1">
    <property type="nucleotide sequence ID" value="XM_002174306.2"/>
</dbReference>
<evidence type="ECO:0000313" key="2">
    <source>
        <dbReference type="EMBL" id="EEB08049.1"/>
    </source>
</evidence>
<reference evidence="2 3" key="1">
    <citation type="journal article" date="2011" name="Science">
        <title>Comparative functional genomics of the fission yeasts.</title>
        <authorList>
            <person name="Rhind N."/>
            <person name="Chen Z."/>
            <person name="Yassour M."/>
            <person name="Thompson D.A."/>
            <person name="Haas B.J."/>
            <person name="Habib N."/>
            <person name="Wapinski I."/>
            <person name="Roy S."/>
            <person name="Lin M.F."/>
            <person name="Heiman D.I."/>
            <person name="Young S.K."/>
            <person name="Furuya K."/>
            <person name="Guo Y."/>
            <person name="Pidoux A."/>
            <person name="Chen H.M."/>
            <person name="Robbertse B."/>
            <person name="Goldberg J.M."/>
            <person name="Aoki K."/>
            <person name="Bayne E.H."/>
            <person name="Berlin A.M."/>
            <person name="Desjardins C.A."/>
            <person name="Dobbs E."/>
            <person name="Dukaj L."/>
            <person name="Fan L."/>
            <person name="FitzGerald M.G."/>
            <person name="French C."/>
            <person name="Gujja S."/>
            <person name="Hansen K."/>
            <person name="Keifenheim D."/>
            <person name="Levin J.Z."/>
            <person name="Mosher R.A."/>
            <person name="Mueller C.A."/>
            <person name="Pfiffner J."/>
            <person name="Priest M."/>
            <person name="Russ C."/>
            <person name="Smialowska A."/>
            <person name="Swoboda P."/>
            <person name="Sykes S.M."/>
            <person name="Vaughn M."/>
            <person name="Vengrova S."/>
            <person name="Yoder R."/>
            <person name="Zeng Q."/>
            <person name="Allshire R."/>
            <person name="Baulcombe D."/>
            <person name="Birren B.W."/>
            <person name="Brown W."/>
            <person name="Ekwall K."/>
            <person name="Kellis M."/>
            <person name="Leatherwood J."/>
            <person name="Levin H."/>
            <person name="Margalit H."/>
            <person name="Martienssen R."/>
            <person name="Nieduszynski C.A."/>
            <person name="Spatafora J.W."/>
            <person name="Friedman N."/>
            <person name="Dalgaard J.Z."/>
            <person name="Baumann P."/>
            <person name="Niki H."/>
            <person name="Regev A."/>
            <person name="Nusbaum C."/>
        </authorList>
    </citation>
    <scope>NUCLEOTIDE SEQUENCE [LARGE SCALE GENOMIC DNA]</scope>
    <source>
        <strain evidence="3">yFS275 / FY16936</strain>
    </source>
</reference>
<evidence type="ECO:0000313" key="3">
    <source>
        <dbReference type="Proteomes" id="UP000001744"/>
    </source>
</evidence>
<evidence type="ECO:0008006" key="4">
    <source>
        <dbReference type="Google" id="ProtNLM"/>
    </source>
</evidence>
<proteinExistence type="predicted"/>
<evidence type="ECO:0000256" key="1">
    <source>
        <dbReference type="SAM" id="SignalP"/>
    </source>
</evidence>
<sequence length="296" mass="29110">MKLAQSIALFSLAGVALATPPACVLACLEGSTALTDFSSLCTSTLSSCLNEKCSDVSAAVQYASEVCTANGHALVNAVSSSSSGYSASSTSYASSSAYTSSSAYSSSAVSSIIPSGSAVSSAVVSSAAAASSSAVEYVSAVSSAVASSSVEPVSSAVVPVVSASSAESTVSSAVVPIASAPYSQNESVTVPAAHNTTYTILSTFTTHATTPYYANTTISSAVSSPTVSKGPYYVNSTANGNDTWSTYSARPTGPSGSNFSVVSNGNGTIPSSAMSSVNVNSVLPVFAAVLIVALSL</sequence>
<dbReference type="STRING" id="402676.B6K3J2"/>
<name>B6K3J2_SCHJY</name>
<gene>
    <name evidence="2" type="ORF">SJAG_03178</name>
</gene>
<dbReference type="AlphaFoldDB" id="B6K3J2"/>
<dbReference type="EMBL" id="KE651167">
    <property type="protein sequence ID" value="EEB08049.1"/>
    <property type="molecule type" value="Genomic_DNA"/>
</dbReference>
<feature type="signal peptide" evidence="1">
    <location>
        <begin position="1"/>
        <end position="18"/>
    </location>
</feature>
<keyword evidence="1" id="KW-0732">Signal</keyword>
<dbReference type="GeneID" id="7048522"/>
<accession>B6K3J2</accession>
<dbReference type="HOGENOM" id="CLU_940598_0_0_1"/>
<dbReference type="Proteomes" id="UP000001744">
    <property type="component" value="Unassembled WGS sequence"/>
</dbReference>
<keyword evidence="3" id="KW-1185">Reference proteome</keyword>